<evidence type="ECO:0000256" key="1">
    <source>
        <dbReference type="SAM" id="SignalP"/>
    </source>
</evidence>
<comment type="caution">
    <text evidence="3">The sequence shown here is derived from an EMBL/GenBank/DDBJ whole genome shotgun (WGS) entry which is preliminary data.</text>
</comment>
<organism evidence="3 5">
    <name type="scientific">Flavobacterium hibernum</name>
    <dbReference type="NCBI Taxonomy" id="37752"/>
    <lineage>
        <taxon>Bacteria</taxon>
        <taxon>Pseudomonadati</taxon>
        <taxon>Bacteroidota</taxon>
        <taxon>Flavobacteriia</taxon>
        <taxon>Flavobacteriales</taxon>
        <taxon>Flavobacteriaceae</taxon>
        <taxon>Flavobacterium</taxon>
    </lineage>
</organism>
<evidence type="ECO:0000313" key="5">
    <source>
        <dbReference type="Proteomes" id="UP000032061"/>
    </source>
</evidence>
<accession>A0A0D0EM85</accession>
<dbReference type="InterPro" id="IPR025665">
    <property type="entry name" value="Beta-barrel_OMP_2"/>
</dbReference>
<dbReference type="AlphaFoldDB" id="A0A0D0EM85"/>
<gene>
    <name evidence="4" type="ORF">B0A73_19985</name>
    <name evidence="3" type="ORF">IW18_06875</name>
</gene>
<evidence type="ECO:0000313" key="4">
    <source>
        <dbReference type="EMBL" id="OXA84478.1"/>
    </source>
</evidence>
<dbReference type="EMBL" id="JPRK01000006">
    <property type="protein sequence ID" value="KIO53515.1"/>
    <property type="molecule type" value="Genomic_DNA"/>
</dbReference>
<dbReference type="SUPFAM" id="SSF56925">
    <property type="entry name" value="OMPA-like"/>
    <property type="match status" value="1"/>
</dbReference>
<sequence>MKNNILTIVACMAFGFANAQSVRFGVKAGVNISNFTGYQEDVKSLTGFHIGGFTELKVAKKIAIQPEFLFSTQGTTIEGFNGDSNSSIKLNYLNIPVLAKYYITNAFTIEAGPQIGFLLSAKNQGDDIHDFYKTIDFGLNLGCGYEFTDNIALGVRYTIGLTNVADNSDVPTDYPDFYNLSFKNSNFALSLAYKF</sequence>
<dbReference type="STRING" id="37752.IW18_06875"/>
<dbReference type="InterPro" id="IPR011250">
    <property type="entry name" value="OMP/PagP_B-barrel"/>
</dbReference>
<evidence type="ECO:0000259" key="2">
    <source>
        <dbReference type="Pfam" id="PF13568"/>
    </source>
</evidence>
<evidence type="ECO:0000313" key="3">
    <source>
        <dbReference type="EMBL" id="KIO53515.1"/>
    </source>
</evidence>
<keyword evidence="6" id="KW-1185">Reference proteome</keyword>
<dbReference type="RefSeq" id="WP_041516855.1">
    <property type="nucleotide sequence ID" value="NZ_JPRK01000006.1"/>
</dbReference>
<evidence type="ECO:0000313" key="6">
    <source>
        <dbReference type="Proteomes" id="UP000198302"/>
    </source>
</evidence>
<feature type="chain" id="PRO_5002209680" description="Outer membrane protein beta-barrel domain-containing protein" evidence="1">
    <location>
        <begin position="20"/>
        <end position="195"/>
    </location>
</feature>
<dbReference type="Pfam" id="PF13568">
    <property type="entry name" value="OMP_b-brl_2"/>
    <property type="match status" value="1"/>
</dbReference>
<dbReference type="Proteomes" id="UP000198302">
    <property type="component" value="Unassembled WGS sequence"/>
</dbReference>
<keyword evidence="1" id="KW-0732">Signal</keyword>
<reference evidence="4 6" key="2">
    <citation type="submission" date="2016-11" db="EMBL/GenBank/DDBJ databases">
        <title>Whole genomes of Flavobacteriaceae.</title>
        <authorList>
            <person name="Stine C."/>
            <person name="Li C."/>
            <person name="Tadesse D."/>
        </authorList>
    </citation>
    <scope>NUCLEOTIDE SEQUENCE [LARGE SCALE GENOMIC DNA]</scope>
    <source>
        <strain evidence="4 6">ATCC 51468</strain>
    </source>
</reference>
<feature type="domain" description="Outer membrane protein beta-barrel" evidence="2">
    <location>
        <begin position="18"/>
        <end position="165"/>
    </location>
</feature>
<feature type="signal peptide" evidence="1">
    <location>
        <begin position="1"/>
        <end position="19"/>
    </location>
</feature>
<dbReference type="Proteomes" id="UP000032061">
    <property type="component" value="Unassembled WGS sequence"/>
</dbReference>
<protein>
    <recommendedName>
        <fullName evidence="2">Outer membrane protein beta-barrel domain-containing protein</fullName>
    </recommendedName>
</protein>
<reference evidence="3 5" key="1">
    <citation type="submission" date="2015-01" db="EMBL/GenBank/DDBJ databases">
        <title>Genome of Flavobacterium hibernum DSM 12611.</title>
        <authorList>
            <person name="Stropko S.J."/>
            <person name="Pipes S.E."/>
            <person name="Newman J.D."/>
        </authorList>
    </citation>
    <scope>NUCLEOTIDE SEQUENCE [LARGE SCALE GENOMIC DNA]</scope>
    <source>
        <strain evidence="3 5">DSM 12611</strain>
    </source>
</reference>
<proteinExistence type="predicted"/>
<dbReference type="OrthoDB" id="947434at2"/>
<dbReference type="Gene3D" id="2.40.160.20">
    <property type="match status" value="1"/>
</dbReference>
<dbReference type="EMBL" id="MUGX01000031">
    <property type="protein sequence ID" value="OXA84478.1"/>
    <property type="molecule type" value="Genomic_DNA"/>
</dbReference>
<name>A0A0D0EM85_9FLAO</name>